<gene>
    <name evidence="1" type="ORF">F444_16888</name>
</gene>
<dbReference type="Proteomes" id="UP000028582">
    <property type="component" value="Unassembled WGS sequence"/>
</dbReference>
<dbReference type="EMBL" id="ANJA01003140">
    <property type="protein sequence ID" value="ETO65852.1"/>
    <property type="molecule type" value="Genomic_DNA"/>
</dbReference>
<evidence type="ECO:0000313" key="2">
    <source>
        <dbReference type="Proteomes" id="UP000028582"/>
    </source>
</evidence>
<proteinExistence type="predicted"/>
<protein>
    <submittedName>
        <fullName evidence="1">Uncharacterized protein</fullName>
    </submittedName>
</protein>
<comment type="caution">
    <text evidence="1">The sequence shown here is derived from an EMBL/GenBank/DDBJ whole genome shotgun (WGS) entry which is preliminary data.</text>
</comment>
<reference evidence="1 2" key="1">
    <citation type="submission" date="2013-11" db="EMBL/GenBank/DDBJ databases">
        <title>The Genome Sequence of Phytophthora parasitica P1976.</title>
        <authorList>
            <consortium name="The Broad Institute Genomics Platform"/>
            <person name="Russ C."/>
            <person name="Tyler B."/>
            <person name="Panabieres F."/>
            <person name="Shan W."/>
            <person name="Tripathy S."/>
            <person name="Grunwald N."/>
            <person name="Machado M."/>
            <person name="Johnson C.S."/>
            <person name="Walker B."/>
            <person name="Young S."/>
            <person name="Zeng Q."/>
            <person name="Gargeya S."/>
            <person name="Fitzgerald M."/>
            <person name="Haas B."/>
            <person name="Abouelleil A."/>
            <person name="Allen A.W."/>
            <person name="Alvarado L."/>
            <person name="Arachchi H.M."/>
            <person name="Berlin A.M."/>
            <person name="Chapman S.B."/>
            <person name="Gainer-Dewar J."/>
            <person name="Goldberg J."/>
            <person name="Griggs A."/>
            <person name="Gujja S."/>
            <person name="Hansen M."/>
            <person name="Howarth C."/>
            <person name="Imamovic A."/>
            <person name="Ireland A."/>
            <person name="Larimer J."/>
            <person name="McCowan C."/>
            <person name="Murphy C."/>
            <person name="Pearson M."/>
            <person name="Poon T.W."/>
            <person name="Priest M."/>
            <person name="Roberts A."/>
            <person name="Saif S."/>
            <person name="Shea T."/>
            <person name="Sisk P."/>
            <person name="Sykes S."/>
            <person name="Wortman J."/>
            <person name="Nusbaum C."/>
            <person name="Birren B."/>
        </authorList>
    </citation>
    <scope>NUCLEOTIDE SEQUENCE [LARGE SCALE GENOMIC DNA]</scope>
    <source>
        <strain evidence="1 2">P1976</strain>
    </source>
</reference>
<evidence type="ECO:0000313" key="1">
    <source>
        <dbReference type="EMBL" id="ETO65852.1"/>
    </source>
</evidence>
<accession>A0A080ZGU1</accession>
<organism evidence="1 2">
    <name type="scientific">Phytophthora nicotianae P1976</name>
    <dbReference type="NCBI Taxonomy" id="1317066"/>
    <lineage>
        <taxon>Eukaryota</taxon>
        <taxon>Sar</taxon>
        <taxon>Stramenopiles</taxon>
        <taxon>Oomycota</taxon>
        <taxon>Peronosporomycetes</taxon>
        <taxon>Peronosporales</taxon>
        <taxon>Peronosporaceae</taxon>
        <taxon>Phytophthora</taxon>
    </lineage>
</organism>
<sequence>MSLLHSRVRQLQRLGLAARTQSNSFNGERAQYDSNYLLEDDFSWEDAFRYVLAEVGVVS</sequence>
<name>A0A080ZGU1_PHYNI</name>
<dbReference type="AlphaFoldDB" id="A0A080ZGU1"/>